<keyword evidence="2" id="KW-1185">Reference proteome</keyword>
<evidence type="ECO:0000313" key="2">
    <source>
        <dbReference type="Proteomes" id="UP001153331"/>
    </source>
</evidence>
<protein>
    <submittedName>
        <fullName evidence="1">Uncharacterized protein</fullName>
    </submittedName>
</protein>
<sequence length="2039" mass="224180">MASIPQEVKLHILFAWRGDAFVLDYTLNNVRRLLLVDGGPQIYKIMDYKVTPFFRYYLAALRNIWGNAGATIPLDIEVSHLDDDHYAGIYSLLTSTQLGNAINWVDVKLLLPYLNTKDIYDKFLAACGARGLGYERLSQANQNRLAGFTMHYPEAQQILQFRNSIPGNLGPGQPLKFTGNSVFTATNQSSIILQNNINTTNPTTDRNGAALFTGDSSVAKISPYIGQGVPKLAVYKIQHHGARLDSFAEPNGNDDFQTANDLMQECVILMMLNFTEDQLSPKMSPDDNGMTMAYDVIPQQNQITLDLAPLNILAEADTWLRQNWKPYLTTQPAPLQNMSYKPWFQHLFKGCSALALFRAYNIGQCYQFYKTFKADSYVVSGCDEVHGHPRPEVLCGLALACLHLGYTATLFVTDATVFWKPNFEECAKDPNMIHRGHINDYTFYKDNNFYFAENHLKVYYLDQRMYMTIDVRATVTMGDSWERLDPTSANFAKPLTFDDASKVRATNFTLHMKENTTLSGRDNLYIKCYRIKAHRRVRDPNTNLTATREAGALLAYPGAPHQILDNATLANMQDIPCYFLWETPCLAGSWKRIRLALMNARSATSRDNPVVMVAEPDFTALNSPFWTLSTLEDDKAADTFVFDPNNPIQTPDLATKYSVSNTVVFTAMNRVLYEFVEVAPPQVTMAMVAQPQFTLNWTPAVAIPIDDEETDSMTLDDDTEDAVQTLAVAAADESAAAEEVHEGEDLVDQASAVQTPPETEEATRNDDSMAATLVDPPQAVDILTVLEGAEAADHHDAASKADVLAADRSVDLRTYLMANHFEPEKITPRRIAIDALIGKDRDVTKNLKLGYDQLLLETPVDLDHSMVEAGTNAGDEIVSASLETQTEPSSEISFGQDKYLIRKTTMLLIRAKDQKLSIGLSIETESDMTIAVSKLVALAAKKPTLRQYLGKQGLQPEEFDKLKLSDILQLLLGDDPDAKIRSQIWVATPTIFQDAGLLGLVPMLDESVVELFPSPIGTRGAVRDASLKATMDSSIFPSSFEFAGLKPEVEQVFILMKDMAYPTQAITLAGSVTIASGTDGLRLSMTCQLSSQPPVMSFEVSSLSKYKSLTQLGAVLGAFRFDDVKNLNVPVLKPENNKPISLDSLPDGSSVGFTIRERLSKTDRFELSSVFISIDSKDWLDYLPSTFNSSGVNAKTKITVLRPTQPNRAVRAQVDFEFKVDATRKLDVGFLADPLDYPGDYDYRLSINCVGGITLDEITKALGFSLLESDMISAVPLVANIISKVGVERFVAAVDNVTRSVHEWSIDVVLKEPLELIPGMFTLYNAKVNVQQLGKDTVTSDGSGELCIDGLNKFVTVAYSTPQPAIPGKISAKVPDGVSVVDVANALKMPDMSDLPVIGTFVRANLESFETVFGYEPTPSGDGSSQKDDKRLSIFGASVRFFWKDSIDPGPLVLTHVSVSAAYQTKNYPGALGIAGHQFQITAHVFDNSTEAEVGYEAKGDNSVLYATLRPLRAIKLATMIDKVLPSELKADLTLSVQEIALNQAVMGVYFEKKDNKTAYGLDRFDVQLGTVSKLDVQGSRQKTDGFQLIDLMVSYRRGKAKGPSEPPKANPSTQSPSGSALPPSTGSQDLDDTSALVLDDKDKKKIRSRVFSRYIRSIATATGDGMITTWNTDEVYPELNTLVVTGTASINASTIALSIAELDKHALQITNILSLFGFAEKPEYDNPDSSINFWDLEIVRLGGSVEIVSSTENQRKVKLSTAEMVVKTGEHRWEIMDQPNVAVEKLGLEVTYDARRAVETNSGLEATFYAKIMIAGHPLAIICRKDAKYGFVFLGCMTFNEKANLQLTDLTSQFLDPAANFKLPNETQGVKLPNSIRMGRVSLVFQRNRLVQIEALGLDLWSFDIAETGLKFKIEKLGAFIKAEKKSPDDGLNGPNPQAGAPPSDAAGKSQPSQAENPNGKYEYTVQLAGQFSIENYGSFLEANALLNITPKDDKVLTVTLVTKSGDKADIATLASRLTTDTGSEWAKTLVNKAGPGL</sequence>
<organism evidence="1 2">
    <name type="scientific">Boeremia exigua</name>
    <dbReference type="NCBI Taxonomy" id="749465"/>
    <lineage>
        <taxon>Eukaryota</taxon>
        <taxon>Fungi</taxon>
        <taxon>Dikarya</taxon>
        <taxon>Ascomycota</taxon>
        <taxon>Pezizomycotina</taxon>
        <taxon>Dothideomycetes</taxon>
        <taxon>Pleosporomycetidae</taxon>
        <taxon>Pleosporales</taxon>
        <taxon>Pleosporineae</taxon>
        <taxon>Didymellaceae</taxon>
        <taxon>Boeremia</taxon>
    </lineage>
</organism>
<dbReference type="Proteomes" id="UP001153331">
    <property type="component" value="Unassembled WGS sequence"/>
</dbReference>
<accession>A0ACC2I5R8</accession>
<dbReference type="EMBL" id="JAPHNI010000535">
    <property type="protein sequence ID" value="KAJ8110116.1"/>
    <property type="molecule type" value="Genomic_DNA"/>
</dbReference>
<proteinExistence type="predicted"/>
<evidence type="ECO:0000313" key="1">
    <source>
        <dbReference type="EMBL" id="KAJ8110116.1"/>
    </source>
</evidence>
<name>A0ACC2I5R8_9PLEO</name>
<gene>
    <name evidence="1" type="ORF">OPT61_g6955</name>
</gene>
<comment type="caution">
    <text evidence="1">The sequence shown here is derived from an EMBL/GenBank/DDBJ whole genome shotgun (WGS) entry which is preliminary data.</text>
</comment>
<reference evidence="1" key="1">
    <citation type="submission" date="2022-11" db="EMBL/GenBank/DDBJ databases">
        <title>Genome Sequence of Boeremia exigua.</title>
        <authorList>
            <person name="Buettner E."/>
        </authorList>
    </citation>
    <scope>NUCLEOTIDE SEQUENCE</scope>
    <source>
        <strain evidence="1">CU02</strain>
    </source>
</reference>